<evidence type="ECO:0000256" key="2">
    <source>
        <dbReference type="ARBA" id="ARBA00022692"/>
    </source>
</evidence>
<dbReference type="EMBL" id="AP024749">
    <property type="protein sequence ID" value="BCY28504.1"/>
    <property type="molecule type" value="Genomic_DNA"/>
</dbReference>
<feature type="transmembrane region" description="Helical" evidence="5">
    <location>
        <begin position="103"/>
        <end position="133"/>
    </location>
</feature>
<evidence type="ECO:0000256" key="1">
    <source>
        <dbReference type="ARBA" id="ARBA00004141"/>
    </source>
</evidence>
<dbReference type="InterPro" id="IPR019109">
    <property type="entry name" value="MamF_MmsF"/>
</dbReference>
<dbReference type="Pfam" id="PF09685">
    <property type="entry name" value="MamF_MmsF"/>
    <property type="match status" value="1"/>
</dbReference>
<accession>A0ABM7SB32</accession>
<evidence type="ECO:0000256" key="4">
    <source>
        <dbReference type="ARBA" id="ARBA00023136"/>
    </source>
</evidence>
<dbReference type="Proteomes" id="UP000825258">
    <property type="component" value="Chromosome"/>
</dbReference>
<evidence type="ECO:0008006" key="8">
    <source>
        <dbReference type="Google" id="ProtNLM"/>
    </source>
</evidence>
<evidence type="ECO:0000256" key="3">
    <source>
        <dbReference type="ARBA" id="ARBA00022989"/>
    </source>
</evidence>
<dbReference type="RefSeq" id="WP_221257630.1">
    <property type="nucleotide sequence ID" value="NZ_AP024749.1"/>
</dbReference>
<feature type="transmembrane region" description="Helical" evidence="5">
    <location>
        <begin position="59"/>
        <end position="83"/>
    </location>
</feature>
<keyword evidence="7" id="KW-1185">Reference proteome</keyword>
<evidence type="ECO:0000313" key="6">
    <source>
        <dbReference type="EMBL" id="BCY28504.1"/>
    </source>
</evidence>
<sequence length="151" mass="17405">MKTSNERSIAAITHLSSLSQYIIPFGNYIFPLLLWTTNKEKSNFVDHHGKQTLNFQLSILLYSLLFIIIAVPTFLIWLFKIIQQLELEHHSVEFHEVFTTQNITGMVLVGFVAAVLLIALKLAEFFLILYAAYKAADGEYYKYPLTINFIK</sequence>
<organism evidence="6 7">
    <name type="scientific">Flavobacterium okayamense</name>
    <dbReference type="NCBI Taxonomy" id="2830782"/>
    <lineage>
        <taxon>Bacteria</taxon>
        <taxon>Pseudomonadati</taxon>
        <taxon>Bacteroidota</taxon>
        <taxon>Flavobacteriia</taxon>
        <taxon>Flavobacteriales</taxon>
        <taxon>Flavobacteriaceae</taxon>
        <taxon>Flavobacterium</taxon>
    </lineage>
</organism>
<comment type="subcellular location">
    <subcellularLocation>
        <location evidence="1">Membrane</location>
        <topology evidence="1">Multi-pass membrane protein</topology>
    </subcellularLocation>
</comment>
<keyword evidence="3 5" id="KW-1133">Transmembrane helix</keyword>
<protein>
    <recommendedName>
        <fullName evidence="8">DUF4870 domain-containing protein</fullName>
    </recommendedName>
</protein>
<feature type="transmembrane region" description="Helical" evidence="5">
    <location>
        <begin position="20"/>
        <end position="38"/>
    </location>
</feature>
<evidence type="ECO:0000313" key="7">
    <source>
        <dbReference type="Proteomes" id="UP000825258"/>
    </source>
</evidence>
<evidence type="ECO:0000256" key="5">
    <source>
        <dbReference type="SAM" id="Phobius"/>
    </source>
</evidence>
<name>A0ABM7SB32_9FLAO</name>
<proteinExistence type="predicted"/>
<keyword evidence="4 5" id="KW-0472">Membrane</keyword>
<reference evidence="6 7" key="1">
    <citation type="submission" date="2021-06" db="EMBL/GenBank/DDBJ databases">
        <title>Whole genome sequences of Flavobacterium sp. KK2020170 and assembly.</title>
        <authorList>
            <person name="Kitahara K."/>
            <person name="Miyoshi S."/>
            <person name="Uesaka K."/>
        </authorList>
    </citation>
    <scope>NUCLEOTIDE SEQUENCE [LARGE SCALE GENOMIC DNA]</scope>
    <source>
        <strain evidence="6 7">KK2020170</strain>
    </source>
</reference>
<gene>
    <name evidence="6" type="ORF">KK2020170_13720</name>
</gene>
<keyword evidence="2 5" id="KW-0812">Transmembrane</keyword>